<dbReference type="EMBL" id="LR796734">
    <property type="protein sequence ID" value="CAB4162693.1"/>
    <property type="molecule type" value="Genomic_DNA"/>
</dbReference>
<evidence type="ECO:0000313" key="1">
    <source>
        <dbReference type="EMBL" id="CAB4162693.1"/>
    </source>
</evidence>
<accession>A0A6J5NUM5</accession>
<organism evidence="1">
    <name type="scientific">uncultured Caudovirales phage</name>
    <dbReference type="NCBI Taxonomy" id="2100421"/>
    <lineage>
        <taxon>Viruses</taxon>
        <taxon>Duplodnaviria</taxon>
        <taxon>Heunggongvirae</taxon>
        <taxon>Uroviricota</taxon>
        <taxon>Caudoviricetes</taxon>
        <taxon>Peduoviridae</taxon>
        <taxon>Maltschvirus</taxon>
        <taxon>Maltschvirus maltsch</taxon>
    </lineage>
</organism>
<sequence length="94" mass="8390">MAPLAVVALIAAGLFGVGTIVKPTDPQVGTVLQVAGVGTLVGGAVGAAAGAGSALATGLGTTTVATTVGTTAAIGGAAGAATGVALAPVKPAKR</sequence>
<name>A0A6J5NUM5_9CAUD</name>
<reference evidence="1" key="1">
    <citation type="submission" date="2020-04" db="EMBL/GenBank/DDBJ databases">
        <authorList>
            <person name="Chiriac C."/>
            <person name="Salcher M."/>
            <person name="Ghai R."/>
            <person name="Kavagutti S V."/>
        </authorList>
    </citation>
    <scope>NUCLEOTIDE SEQUENCE</scope>
</reference>
<protein>
    <submittedName>
        <fullName evidence="1">Uncharacterized protein</fullName>
    </submittedName>
</protein>
<gene>
    <name evidence="1" type="ORF">UFOVP787_91</name>
</gene>
<proteinExistence type="predicted"/>